<organism evidence="1 2">
    <name type="scientific">Populus alba</name>
    <name type="common">White poplar</name>
    <dbReference type="NCBI Taxonomy" id="43335"/>
    <lineage>
        <taxon>Eukaryota</taxon>
        <taxon>Viridiplantae</taxon>
        <taxon>Streptophyta</taxon>
        <taxon>Embryophyta</taxon>
        <taxon>Tracheophyta</taxon>
        <taxon>Spermatophyta</taxon>
        <taxon>Magnoliopsida</taxon>
        <taxon>eudicotyledons</taxon>
        <taxon>Gunneridae</taxon>
        <taxon>Pentapetalae</taxon>
        <taxon>rosids</taxon>
        <taxon>fabids</taxon>
        <taxon>Malpighiales</taxon>
        <taxon>Salicaceae</taxon>
        <taxon>Saliceae</taxon>
        <taxon>Populus</taxon>
    </lineage>
</organism>
<dbReference type="EMBL" id="RCHU02000014">
    <property type="protein sequence ID" value="KAL3572141.1"/>
    <property type="molecule type" value="Genomic_DNA"/>
</dbReference>
<accession>A0ACC4B0V9</accession>
<reference evidence="1 2" key="1">
    <citation type="journal article" date="2024" name="Plant Biotechnol. J.">
        <title>Genome and CRISPR/Cas9 system of a widespread forest tree (Populus alba) in the world.</title>
        <authorList>
            <person name="Liu Y.J."/>
            <person name="Jiang P.F."/>
            <person name="Han X.M."/>
            <person name="Li X.Y."/>
            <person name="Wang H.M."/>
            <person name="Wang Y.J."/>
            <person name="Wang X.X."/>
            <person name="Zeng Q.Y."/>
        </authorList>
    </citation>
    <scope>NUCLEOTIDE SEQUENCE [LARGE SCALE GENOMIC DNA]</scope>
    <source>
        <strain evidence="2">cv. PAL-ZL1</strain>
    </source>
</reference>
<evidence type="ECO:0000313" key="1">
    <source>
        <dbReference type="EMBL" id="KAL3572141.1"/>
    </source>
</evidence>
<sequence>MRPLLCPTDKPFLSLSGPFHLAGASVDGDSRGDSTEKETLPVDFGASAIGRVAPVDSGFWWIILLRWVLHDDRRMGINGYPIEIQALFYFALRCAKQMLRTERDSKGFIERIEKRITDLSCNIGWLSHS</sequence>
<name>A0ACC4B0V9_POPAL</name>
<gene>
    <name evidence="1" type="ORF">D5086_026045</name>
</gene>
<proteinExistence type="predicted"/>
<dbReference type="Proteomes" id="UP000309997">
    <property type="component" value="Unassembled WGS sequence"/>
</dbReference>
<evidence type="ECO:0000313" key="2">
    <source>
        <dbReference type="Proteomes" id="UP000309997"/>
    </source>
</evidence>
<comment type="caution">
    <text evidence="1">The sequence shown here is derived from an EMBL/GenBank/DDBJ whole genome shotgun (WGS) entry which is preliminary data.</text>
</comment>
<protein>
    <submittedName>
        <fullName evidence="1">Uncharacterized protein</fullName>
    </submittedName>
</protein>
<keyword evidence="2" id="KW-1185">Reference proteome</keyword>